<sequence>MNTAQHGFLAALAPAHRDRLLGYAREVAVPGGARIFEEDGYADRFWIIRSGHVALDIHVPGRRAAVVETLGQGDLLGWSWLFEPYRWHLGAQTRGPLAASEFDAARVRTACREDPAFGLAVTHEVAAVVARRLKATRTRLLDLYGSAGAAETGRAP</sequence>
<proteinExistence type="predicted"/>
<reference evidence="3" key="1">
    <citation type="journal article" date="2019" name="Int. J. Syst. Evol. Microbiol.">
        <title>The Global Catalogue of Microorganisms (GCM) 10K type strain sequencing project: providing services to taxonomists for standard genome sequencing and annotation.</title>
        <authorList>
            <consortium name="The Broad Institute Genomics Platform"/>
            <consortium name="The Broad Institute Genome Sequencing Center for Infectious Disease"/>
            <person name="Wu L."/>
            <person name="Ma J."/>
        </authorList>
    </citation>
    <scope>NUCLEOTIDE SEQUENCE [LARGE SCALE GENOMIC DNA]</scope>
    <source>
        <strain evidence="3">CGMCC 1.12859</strain>
    </source>
</reference>
<dbReference type="EMBL" id="JBHTAJ010000007">
    <property type="protein sequence ID" value="MFC7179005.1"/>
    <property type="molecule type" value="Genomic_DNA"/>
</dbReference>
<evidence type="ECO:0000313" key="2">
    <source>
        <dbReference type="EMBL" id="MFC7179005.1"/>
    </source>
</evidence>
<gene>
    <name evidence="2" type="ORF">ACFQMG_05430</name>
</gene>
<protein>
    <submittedName>
        <fullName evidence="2">Cyclic nucleotide-binding domain-containing protein</fullName>
    </submittedName>
</protein>
<comment type="caution">
    <text evidence="2">The sequence shown here is derived from an EMBL/GenBank/DDBJ whole genome shotgun (WGS) entry which is preliminary data.</text>
</comment>
<dbReference type="InterPro" id="IPR018490">
    <property type="entry name" value="cNMP-bd_dom_sf"/>
</dbReference>
<evidence type="ECO:0000313" key="3">
    <source>
        <dbReference type="Proteomes" id="UP001596435"/>
    </source>
</evidence>
<dbReference type="Proteomes" id="UP001596435">
    <property type="component" value="Unassembled WGS sequence"/>
</dbReference>
<name>A0ABW2FTP8_9ACTN</name>
<dbReference type="Pfam" id="PF00027">
    <property type="entry name" value="cNMP_binding"/>
    <property type="match status" value="1"/>
</dbReference>
<dbReference type="InterPro" id="IPR000595">
    <property type="entry name" value="cNMP-bd_dom"/>
</dbReference>
<feature type="domain" description="Cyclic nucleotide-binding" evidence="1">
    <location>
        <begin position="8"/>
        <end position="77"/>
    </location>
</feature>
<dbReference type="SUPFAM" id="SSF51206">
    <property type="entry name" value="cAMP-binding domain-like"/>
    <property type="match status" value="1"/>
</dbReference>
<dbReference type="CDD" id="cd00038">
    <property type="entry name" value="CAP_ED"/>
    <property type="match status" value="1"/>
</dbReference>
<dbReference type="SMART" id="SM00100">
    <property type="entry name" value="cNMP"/>
    <property type="match status" value="1"/>
</dbReference>
<dbReference type="PROSITE" id="PS50042">
    <property type="entry name" value="CNMP_BINDING_3"/>
    <property type="match status" value="1"/>
</dbReference>
<keyword evidence="3" id="KW-1185">Reference proteome</keyword>
<accession>A0ABW2FTP8</accession>
<evidence type="ECO:0000259" key="1">
    <source>
        <dbReference type="PROSITE" id="PS50042"/>
    </source>
</evidence>
<dbReference type="RefSeq" id="WP_345709588.1">
    <property type="nucleotide sequence ID" value="NZ_BAABKV010000001.1"/>
</dbReference>
<dbReference type="Gene3D" id="2.60.120.10">
    <property type="entry name" value="Jelly Rolls"/>
    <property type="match status" value="1"/>
</dbReference>
<organism evidence="2 3">
    <name type="scientific">Kitasatospora paranensis</name>
    <dbReference type="NCBI Taxonomy" id="258053"/>
    <lineage>
        <taxon>Bacteria</taxon>
        <taxon>Bacillati</taxon>
        <taxon>Actinomycetota</taxon>
        <taxon>Actinomycetes</taxon>
        <taxon>Kitasatosporales</taxon>
        <taxon>Streptomycetaceae</taxon>
        <taxon>Kitasatospora</taxon>
    </lineage>
</organism>
<dbReference type="InterPro" id="IPR014710">
    <property type="entry name" value="RmlC-like_jellyroll"/>
</dbReference>